<organism evidence="1 2">
    <name type="scientific">Diaporthe helianthi</name>
    <dbReference type="NCBI Taxonomy" id="158607"/>
    <lineage>
        <taxon>Eukaryota</taxon>
        <taxon>Fungi</taxon>
        <taxon>Dikarya</taxon>
        <taxon>Ascomycota</taxon>
        <taxon>Pezizomycotina</taxon>
        <taxon>Sordariomycetes</taxon>
        <taxon>Sordariomycetidae</taxon>
        <taxon>Diaporthales</taxon>
        <taxon>Diaporthaceae</taxon>
        <taxon>Diaporthe</taxon>
    </lineage>
</organism>
<dbReference type="Proteomes" id="UP000094444">
    <property type="component" value="Unassembled WGS sequence"/>
</dbReference>
<name>A0A2P5ICM3_DIAHE</name>
<gene>
    <name evidence="1" type="ORF">DHEL01_v201364</name>
</gene>
<dbReference type="EMBL" id="MAVT02000062">
    <property type="protein sequence ID" value="POS80239.1"/>
    <property type="molecule type" value="Genomic_DNA"/>
</dbReference>
<proteinExistence type="predicted"/>
<evidence type="ECO:0000313" key="1">
    <source>
        <dbReference type="EMBL" id="POS80239.1"/>
    </source>
</evidence>
<comment type="caution">
    <text evidence="1">The sequence shown here is derived from an EMBL/GenBank/DDBJ whole genome shotgun (WGS) entry which is preliminary data.</text>
</comment>
<dbReference type="AlphaFoldDB" id="A0A2P5ICM3"/>
<protein>
    <submittedName>
        <fullName evidence="1">Uncharacterized protein</fullName>
    </submittedName>
</protein>
<keyword evidence="2" id="KW-1185">Reference proteome</keyword>
<dbReference type="InParanoid" id="A0A2P5ICM3"/>
<accession>A0A2P5ICM3</accession>
<evidence type="ECO:0000313" key="2">
    <source>
        <dbReference type="Proteomes" id="UP000094444"/>
    </source>
</evidence>
<reference evidence="1" key="1">
    <citation type="submission" date="2017-09" db="EMBL/GenBank/DDBJ databases">
        <title>Polyketide synthases of a Diaporthe helianthi virulent isolate.</title>
        <authorList>
            <person name="Baroncelli R."/>
        </authorList>
    </citation>
    <scope>NUCLEOTIDE SEQUENCE [LARGE SCALE GENOMIC DNA]</scope>
    <source>
        <strain evidence="1">7/96</strain>
    </source>
</reference>
<sequence>MTPLNKATSWWGRNPTWLPLDAPADGGRKKTVNTKLRTPEQQDHVVYTPARVSVICFHRCPPKSPSGASLLNRKSRPIQSSYLGSKPDPGFARSFVSIEIVVASPPANRARVSFPTKAQGPASSQANPSGRASSGFLPACPLSSSWLSSIRSVASPLLTGLTSSPPPKAEARLLPRLSRVANWAYPPDETAISFLPAGLRRLLRPAAAS</sequence>